<proteinExistence type="predicted"/>
<dbReference type="Proteomes" id="UP000241474">
    <property type="component" value="Segment"/>
</dbReference>
<reference evidence="7 8" key="3">
    <citation type="submission" date="2014-10" db="EMBL/GenBank/DDBJ databases">
        <title>Pan-genome analysis of Brazilian lineage A amoebal mimiviruses.</title>
        <authorList>
            <person name="Assis F.L."/>
            <person name="Abrahao J.S."/>
            <person name="Kroon E.G."/>
            <person name="Dornas F.P."/>
            <person name="Andrade K.R."/>
            <person name="Borato P.V.M."/>
            <person name="Pilotto M.R."/>
            <person name="Benamar S."/>
            <person name="LaScola B."/>
            <person name="Colson P."/>
        </authorList>
    </citation>
    <scope>NUCLEOTIDE SEQUENCE [LARGE SCALE GENOMIC DNA]</scope>
    <source>
        <strain evidence="4 8">Amazonia</strain>
        <strain evidence="3 7">Oyster</strain>
    </source>
</reference>
<dbReference type="Proteomes" id="UP000240552">
    <property type="component" value="Segment"/>
</dbReference>
<dbReference type="GeneID" id="9924806"/>
<evidence type="ECO:0000313" key="8">
    <source>
        <dbReference type="Proteomes" id="UP000274448"/>
    </source>
</evidence>
<dbReference type="EMBL" id="JN036606">
    <property type="protein sequence ID" value="AEJ34434.1"/>
    <property type="molecule type" value="Genomic_DNA"/>
</dbReference>
<reference evidence="2 6" key="1">
    <citation type="journal article" date="2011" name="Proc. Natl. Acad. Sci. U.S.A.">
        <title>Mimivirus shows dramatic genome reduction after intraamoebal culture.</title>
        <authorList>
            <person name="Boyer M."/>
            <person name="Azza S."/>
            <person name="Barrassi L."/>
            <person name="Klose T."/>
            <person name="Campocasso A."/>
            <person name="Pagnier I."/>
            <person name="Fournous G."/>
            <person name="Borg A."/>
            <person name="Robert C."/>
            <person name="Zhang X."/>
            <person name="Desnues C."/>
            <person name="Henrissat B."/>
            <person name="Rossmann M.G."/>
            <person name="La Scola B."/>
            <person name="Raoult D."/>
        </authorList>
    </citation>
    <scope>NUCLEOTIDE SEQUENCE [LARGE SCALE GENOMIC DNA]</scope>
    <source>
        <strain evidence="2">M4</strain>
    </source>
</reference>
<name>A0A0G2Y023_MIMIV</name>
<dbReference type="RefSeq" id="YP_003986694.1">
    <property type="nucleotide sequence ID" value="NC_014649.1"/>
</dbReference>
<evidence type="ECO:0000313" key="2">
    <source>
        <dbReference type="EMBL" id="AEJ34434.1"/>
    </source>
</evidence>
<evidence type="ECO:0000313" key="6">
    <source>
        <dbReference type="Proteomes" id="UP000240552"/>
    </source>
</evidence>
<organismHost>
    <name type="scientific">Acanthamoeba polyphaga</name>
    <name type="common">Amoeba</name>
    <dbReference type="NCBI Taxonomy" id="5757"/>
</organismHost>
<gene>
    <name evidence="1" type="primary">R198</name>
    <name evidence="2" type="ORF">MIMI_R198</name>
</gene>
<evidence type="ECO:0000313" key="7">
    <source>
        <dbReference type="Proteomes" id="UP000241474"/>
    </source>
</evidence>
<evidence type="ECO:0000313" key="4">
    <source>
        <dbReference type="EMBL" id="AKI80856.1"/>
    </source>
</evidence>
<dbReference type="EMBL" id="HQ336222">
    <property type="protein sequence ID" value="ADO18504.1"/>
    <property type="molecule type" value="Genomic_DNA"/>
</dbReference>
<sequence length="115" mass="13617">MNKKKITKIVNDIIAEIDLNYLIAEAVKNNYDLILVYGKLDTTIEWSTNTYHLPCNYELAVSVLHYFIGKYMDKIIKLKSVSKFDCVYGLNRNTIIYVPYEYDIELIRKQYYNTL</sequence>
<evidence type="ECO:0000313" key="3">
    <source>
        <dbReference type="EMBL" id="AKI78958.1"/>
    </source>
</evidence>
<protein>
    <submittedName>
        <fullName evidence="2">Uncharacterized protein R198</fullName>
    </submittedName>
</protein>
<evidence type="ECO:0000313" key="5">
    <source>
        <dbReference type="Proteomes" id="UP000201519"/>
    </source>
</evidence>
<dbReference type="EMBL" id="KM982401">
    <property type="protein sequence ID" value="AKI78958.1"/>
    <property type="molecule type" value="Genomic_DNA"/>
</dbReference>
<dbReference type="EMBL" id="KM982403">
    <property type="protein sequence ID" value="AKI80856.1"/>
    <property type="molecule type" value="Genomic_DNA"/>
</dbReference>
<accession>E3VZ35</accession>
<reference evidence="1 5" key="2">
    <citation type="journal article" date="2011" name="Virol. J.">
        <title>Breaking the 1000-gene barrier for Mimivirus using ultra-deep genome and transcriptome sequencing.</title>
        <authorList>
            <person name="Legendre M."/>
            <person name="Santini S."/>
            <person name="Rico A."/>
            <person name="Abergel C."/>
            <person name="Claverie J.M."/>
        </authorList>
    </citation>
    <scope>NUCLEOTIDE SEQUENCE [LARGE SCALE GENOMIC DNA]</scope>
</reference>
<organism evidence="1 5">
    <name type="scientific">Acanthamoeba polyphaga mimivirus</name>
    <name type="common">APMV</name>
    <dbReference type="NCBI Taxonomy" id="212035"/>
    <lineage>
        <taxon>Viruses</taxon>
        <taxon>Varidnaviria</taxon>
        <taxon>Bamfordvirae</taxon>
        <taxon>Nucleocytoviricota</taxon>
        <taxon>Megaviricetes</taxon>
        <taxon>Imitervirales</taxon>
        <taxon>Mimiviridae</taxon>
        <taxon>Megamimivirinae</taxon>
        <taxon>Mimivirus</taxon>
        <taxon>Mimivirus bradfordmassiliense</taxon>
    </lineage>
</organism>
<evidence type="ECO:0000313" key="1">
    <source>
        <dbReference type="EMBL" id="ADO18504.1"/>
    </source>
</evidence>
<keyword evidence="5" id="KW-1185">Reference proteome</keyword>
<dbReference type="Proteomes" id="UP000274448">
    <property type="component" value="Segment"/>
</dbReference>
<dbReference type="KEGG" id="vg:9924806"/>
<accession>A0A0G2Y023</accession>
<dbReference type="Proteomes" id="UP000201519">
    <property type="component" value="Segment"/>
</dbReference>